<dbReference type="InterPro" id="IPR036249">
    <property type="entry name" value="Thioredoxin-like_sf"/>
</dbReference>
<accession>A0ABS4Z3D3</accession>
<dbReference type="EMBL" id="JAGIOB010000001">
    <property type="protein sequence ID" value="MBP2415554.1"/>
    <property type="molecule type" value="Genomic_DNA"/>
</dbReference>
<keyword evidence="2" id="KW-1133">Transmembrane helix</keyword>
<protein>
    <submittedName>
        <fullName evidence="4">Protein-disulfide isomerase</fullName>
    </submittedName>
</protein>
<evidence type="ECO:0000313" key="5">
    <source>
        <dbReference type="Proteomes" id="UP000758168"/>
    </source>
</evidence>
<keyword evidence="2" id="KW-0472">Membrane</keyword>
<keyword evidence="4" id="KW-0413">Isomerase</keyword>
<comment type="caution">
    <text evidence="4">The sequence shown here is derived from an EMBL/GenBank/DDBJ whole genome shotgun (WGS) entry which is preliminary data.</text>
</comment>
<sequence length="249" mass="25989">MSSRTPGRPGARASRSSQEASRRAAEQAAQRRRDRNRLVLLVAVLVVALVGGGLGLQAWRTGRSPSAVPAGSYADAPQPLADGQPLRFGDPAAPVELTVYEDFHCPHCADFEEAFGPTLDAARDAGTLKLAVWPMSFIDEGSGRAAAAMGCAAEAGFGERYYRGLFANARLQWSQTQLLELGALSTDSVPASFATCVQGGERVAWADAVDTAADAAGVTGTPTLFLDGAPLPLEGLTAESLQDMIEAKG</sequence>
<dbReference type="Proteomes" id="UP000758168">
    <property type="component" value="Unassembled WGS sequence"/>
</dbReference>
<dbReference type="InterPro" id="IPR013766">
    <property type="entry name" value="Thioredoxin_domain"/>
</dbReference>
<dbReference type="Gene3D" id="3.40.30.10">
    <property type="entry name" value="Glutaredoxin"/>
    <property type="match status" value="1"/>
</dbReference>
<feature type="region of interest" description="Disordered" evidence="1">
    <location>
        <begin position="1"/>
        <end position="29"/>
    </location>
</feature>
<organism evidence="4 5">
    <name type="scientific">Microlunatus capsulatus</name>
    <dbReference type="NCBI Taxonomy" id="99117"/>
    <lineage>
        <taxon>Bacteria</taxon>
        <taxon>Bacillati</taxon>
        <taxon>Actinomycetota</taxon>
        <taxon>Actinomycetes</taxon>
        <taxon>Propionibacteriales</taxon>
        <taxon>Propionibacteriaceae</taxon>
        <taxon>Microlunatus</taxon>
    </lineage>
</organism>
<evidence type="ECO:0000313" key="4">
    <source>
        <dbReference type="EMBL" id="MBP2415554.1"/>
    </source>
</evidence>
<evidence type="ECO:0000259" key="3">
    <source>
        <dbReference type="PROSITE" id="PS51352"/>
    </source>
</evidence>
<dbReference type="PROSITE" id="PS51352">
    <property type="entry name" value="THIOREDOXIN_2"/>
    <property type="match status" value="1"/>
</dbReference>
<keyword evidence="2" id="KW-0812">Transmembrane</keyword>
<feature type="domain" description="Thioredoxin" evidence="3">
    <location>
        <begin position="67"/>
        <end position="249"/>
    </location>
</feature>
<evidence type="ECO:0000256" key="1">
    <source>
        <dbReference type="SAM" id="MobiDB-lite"/>
    </source>
</evidence>
<dbReference type="CDD" id="cd02972">
    <property type="entry name" value="DsbA_family"/>
    <property type="match status" value="1"/>
</dbReference>
<gene>
    <name evidence="4" type="ORF">JOF54_000476</name>
</gene>
<dbReference type="InterPro" id="IPR012336">
    <property type="entry name" value="Thioredoxin-like_fold"/>
</dbReference>
<dbReference type="GO" id="GO:0016853">
    <property type="term" value="F:isomerase activity"/>
    <property type="evidence" value="ECO:0007669"/>
    <property type="project" value="UniProtKB-KW"/>
</dbReference>
<dbReference type="SUPFAM" id="SSF52833">
    <property type="entry name" value="Thioredoxin-like"/>
    <property type="match status" value="1"/>
</dbReference>
<feature type="transmembrane region" description="Helical" evidence="2">
    <location>
        <begin position="38"/>
        <end position="59"/>
    </location>
</feature>
<reference evidence="4 5" key="1">
    <citation type="submission" date="2021-03" db="EMBL/GenBank/DDBJ databases">
        <title>Sequencing the genomes of 1000 actinobacteria strains.</title>
        <authorList>
            <person name="Klenk H.-P."/>
        </authorList>
    </citation>
    <scope>NUCLEOTIDE SEQUENCE [LARGE SCALE GENOMIC DNA]</scope>
    <source>
        <strain evidence="4 5">DSM 12936</strain>
    </source>
</reference>
<dbReference type="Pfam" id="PF13462">
    <property type="entry name" value="Thioredoxin_4"/>
    <property type="match status" value="1"/>
</dbReference>
<feature type="compositionally biased region" description="Basic and acidic residues" evidence="1">
    <location>
        <begin position="20"/>
        <end position="29"/>
    </location>
</feature>
<name>A0ABS4Z3D3_9ACTN</name>
<proteinExistence type="predicted"/>
<keyword evidence="5" id="KW-1185">Reference proteome</keyword>
<dbReference type="RefSeq" id="WP_210052648.1">
    <property type="nucleotide sequence ID" value="NZ_JAGIOB010000001.1"/>
</dbReference>
<evidence type="ECO:0000256" key="2">
    <source>
        <dbReference type="SAM" id="Phobius"/>
    </source>
</evidence>